<dbReference type="PANTHER" id="PTHR35519:SF2">
    <property type="entry name" value="PH DOMAIN PROTEIN"/>
    <property type="match status" value="1"/>
</dbReference>
<keyword evidence="1" id="KW-0472">Membrane</keyword>
<dbReference type="Pfam" id="PF13430">
    <property type="entry name" value="DUF4112"/>
    <property type="match status" value="1"/>
</dbReference>
<proteinExistence type="predicted"/>
<dbReference type="Proteomes" id="UP000709466">
    <property type="component" value="Unassembled WGS sequence"/>
</dbReference>
<dbReference type="RefSeq" id="WP_167637989.1">
    <property type="nucleotide sequence ID" value="NZ_JAATOP010000005.1"/>
</dbReference>
<feature type="transmembrane region" description="Helical" evidence="1">
    <location>
        <begin position="46"/>
        <end position="66"/>
    </location>
</feature>
<sequence length="132" mass="14607">MPSTSSFATEPIVTPRLDELDRLTKIARMMDSRYKIAGIRFGWDTILGLIPGVGDTLTMAPSLYILAKARKMGASNRLLAQMIGNIGIDWIIGWIPLLGDLLDVGFKSNRRNVELLHGMHGLPSPFRETADQ</sequence>
<accession>A0ABX0VXA5</accession>
<keyword evidence="1" id="KW-0812">Transmembrane</keyword>
<dbReference type="InterPro" id="IPR025187">
    <property type="entry name" value="DUF4112"/>
</dbReference>
<keyword evidence="3" id="KW-1185">Reference proteome</keyword>
<protein>
    <submittedName>
        <fullName evidence="2">DUF4112 domain-containing protein</fullName>
    </submittedName>
</protein>
<evidence type="ECO:0000313" key="2">
    <source>
        <dbReference type="EMBL" id="NIY72611.1"/>
    </source>
</evidence>
<reference evidence="2 3" key="1">
    <citation type="submission" date="2020-03" db="EMBL/GenBank/DDBJ databases">
        <title>Bacterial isolates of synthetic phycosphere.</title>
        <authorList>
            <person name="Fu H."/>
            <person name="Moran M.A."/>
        </authorList>
    </citation>
    <scope>NUCLEOTIDE SEQUENCE [LARGE SCALE GENOMIC DNA]</scope>
    <source>
        <strain evidence="2 3">HF1</strain>
    </source>
</reference>
<name>A0ABX0VXA5_9RHOB</name>
<comment type="caution">
    <text evidence="2">The sequence shown here is derived from an EMBL/GenBank/DDBJ whole genome shotgun (WGS) entry which is preliminary data.</text>
</comment>
<evidence type="ECO:0000313" key="3">
    <source>
        <dbReference type="Proteomes" id="UP000709466"/>
    </source>
</evidence>
<dbReference type="EMBL" id="JAATOP010000005">
    <property type="protein sequence ID" value="NIY72611.1"/>
    <property type="molecule type" value="Genomic_DNA"/>
</dbReference>
<dbReference type="PANTHER" id="PTHR35519">
    <property type="entry name" value="MEMBRANE PROTEINS"/>
    <property type="match status" value="1"/>
</dbReference>
<evidence type="ECO:0000256" key="1">
    <source>
        <dbReference type="SAM" id="Phobius"/>
    </source>
</evidence>
<gene>
    <name evidence="2" type="ORF">HCZ30_09200</name>
</gene>
<organism evidence="2 3">
    <name type="scientific">Marivivens donghaensis</name>
    <dbReference type="NCBI Taxonomy" id="1699413"/>
    <lineage>
        <taxon>Bacteria</taxon>
        <taxon>Pseudomonadati</taxon>
        <taxon>Pseudomonadota</taxon>
        <taxon>Alphaproteobacteria</taxon>
        <taxon>Rhodobacterales</taxon>
        <taxon>Paracoccaceae</taxon>
        <taxon>Marivivens group</taxon>
        <taxon>Marivivens</taxon>
    </lineage>
</organism>
<keyword evidence="1" id="KW-1133">Transmembrane helix</keyword>